<dbReference type="Pfam" id="PF03160">
    <property type="entry name" value="Calx-beta"/>
    <property type="match status" value="2"/>
</dbReference>
<keyword evidence="2" id="KW-0677">Repeat</keyword>
<feature type="region of interest" description="Disordered" evidence="5">
    <location>
        <begin position="2280"/>
        <end position="2305"/>
    </location>
</feature>
<dbReference type="SUPFAM" id="SSF63825">
    <property type="entry name" value="YWTD domain"/>
    <property type="match status" value="1"/>
</dbReference>
<dbReference type="SMART" id="SM00089">
    <property type="entry name" value="PKD"/>
    <property type="match status" value="4"/>
</dbReference>
<reference evidence="7" key="1">
    <citation type="submission" date="2021-03" db="EMBL/GenBank/DDBJ databases">
        <title>Acanthopleuribacteraceae sp. M133.</title>
        <authorList>
            <person name="Wang G."/>
        </authorList>
    </citation>
    <scope>NUCLEOTIDE SEQUENCE</scope>
    <source>
        <strain evidence="7">M133</strain>
    </source>
</reference>
<keyword evidence="4" id="KW-0406">Ion transport</keyword>
<feature type="compositionally biased region" description="Acidic residues" evidence="5">
    <location>
        <begin position="2285"/>
        <end position="2295"/>
    </location>
</feature>
<dbReference type="EMBL" id="CP071793">
    <property type="protein sequence ID" value="QTD52605.1"/>
    <property type="molecule type" value="Genomic_DNA"/>
</dbReference>
<dbReference type="InterPro" id="IPR022409">
    <property type="entry name" value="PKD/Chitinase_dom"/>
</dbReference>
<dbReference type="InterPro" id="IPR013783">
    <property type="entry name" value="Ig-like_fold"/>
</dbReference>
<dbReference type="InterPro" id="IPR000601">
    <property type="entry name" value="PKD_dom"/>
</dbReference>
<evidence type="ECO:0000256" key="1">
    <source>
        <dbReference type="ARBA" id="ARBA00022729"/>
    </source>
</evidence>
<dbReference type="CDD" id="cd00146">
    <property type="entry name" value="PKD"/>
    <property type="match status" value="1"/>
</dbReference>
<evidence type="ECO:0000256" key="3">
    <source>
        <dbReference type="ARBA" id="ARBA00022837"/>
    </source>
</evidence>
<dbReference type="GO" id="GO:0016020">
    <property type="term" value="C:membrane"/>
    <property type="evidence" value="ECO:0007669"/>
    <property type="project" value="InterPro"/>
</dbReference>
<dbReference type="InterPro" id="IPR038081">
    <property type="entry name" value="CalX-like_sf"/>
</dbReference>
<dbReference type="InterPro" id="IPR011050">
    <property type="entry name" value="Pectin_lyase_fold/virulence"/>
</dbReference>
<name>A0A8A4U1I9_SULCO</name>
<dbReference type="SMART" id="SM00237">
    <property type="entry name" value="Calx_beta"/>
    <property type="match status" value="3"/>
</dbReference>
<gene>
    <name evidence="7" type="ORF">J3U87_09035</name>
</gene>
<protein>
    <submittedName>
        <fullName evidence="7">PKD domain-containing protein</fullName>
    </submittedName>
</protein>
<dbReference type="Gene3D" id="2.60.120.380">
    <property type="match status" value="1"/>
</dbReference>
<dbReference type="InterPro" id="IPR015943">
    <property type="entry name" value="WD40/YVTN_repeat-like_dom_sf"/>
</dbReference>
<feature type="domain" description="PKD" evidence="6">
    <location>
        <begin position="2525"/>
        <end position="2558"/>
    </location>
</feature>
<organism evidence="7 8">
    <name type="scientific">Sulfidibacter corallicola</name>
    <dbReference type="NCBI Taxonomy" id="2818388"/>
    <lineage>
        <taxon>Bacteria</taxon>
        <taxon>Pseudomonadati</taxon>
        <taxon>Acidobacteriota</taxon>
        <taxon>Holophagae</taxon>
        <taxon>Acanthopleuribacterales</taxon>
        <taxon>Acanthopleuribacteraceae</taxon>
        <taxon>Sulfidibacter</taxon>
    </lineage>
</organism>
<dbReference type="Pfam" id="PF00801">
    <property type="entry name" value="PKD"/>
    <property type="match status" value="2"/>
</dbReference>
<feature type="domain" description="PKD" evidence="6">
    <location>
        <begin position="2620"/>
        <end position="2674"/>
    </location>
</feature>
<accession>A0A8A4U1I9</accession>
<dbReference type="Gene3D" id="2.130.10.10">
    <property type="entry name" value="YVTN repeat-like/Quinoprotein amine dehydrogenase"/>
    <property type="match status" value="1"/>
</dbReference>
<dbReference type="RefSeq" id="WP_237382709.1">
    <property type="nucleotide sequence ID" value="NZ_CP071793.1"/>
</dbReference>
<feature type="domain" description="PKD" evidence="6">
    <location>
        <begin position="2423"/>
        <end position="2483"/>
    </location>
</feature>
<keyword evidence="8" id="KW-1185">Reference proteome</keyword>
<feature type="domain" description="PKD" evidence="6">
    <location>
        <begin position="2332"/>
        <end position="2393"/>
    </location>
</feature>
<dbReference type="Pfam" id="PF18911">
    <property type="entry name" value="PKD_4"/>
    <property type="match status" value="2"/>
</dbReference>
<evidence type="ECO:0000313" key="8">
    <source>
        <dbReference type="Proteomes" id="UP000663929"/>
    </source>
</evidence>
<dbReference type="SUPFAM" id="SSF51126">
    <property type="entry name" value="Pectin lyase-like"/>
    <property type="match status" value="1"/>
</dbReference>
<evidence type="ECO:0000313" key="7">
    <source>
        <dbReference type="EMBL" id="QTD52605.1"/>
    </source>
</evidence>
<dbReference type="PROSITE" id="PS50093">
    <property type="entry name" value="PKD"/>
    <property type="match status" value="4"/>
</dbReference>
<evidence type="ECO:0000259" key="6">
    <source>
        <dbReference type="PROSITE" id="PS50093"/>
    </source>
</evidence>
<sequence>MNARTSTSASRAKRHKRRAMRAVFLLIWMSLAAVPALAIDWISSPGGNWEDGFNWMGGVAPGPGDDAVITIPVGGNIVINSPITVRSLTLGTPGSTTEQTIFMNSSTSLTLEQGGIIDGTGFIQTLDGTAVTVQAGTLNIVGFFNYRGGDLVGPGEFIFTMDNNDSWQSTVPLVLNNTALRVQRQITLLEASTFDVHFLNGATLDIQSGGTWSVEGTQNHLVQDATANQILLAGTMNVGPTATGPTNVLQIDVPINNDGTIVTRNSASLQILGPGNHTGDFSSGGDFEPITLGGGIHTCDNCQVDSGKMIVTNATLDVRTNGLLVSDISTFELETGGLLTATAGPATASFEGDFEWNDGDLGGDLTTDLDATSTMRIKDGPVRAVRDNHQIINGGSVLYFSTGEIQLQDSATVTNNSTWSLEAAGTFRSLSPTAQFNNMGTLSESSDVLAFTLGIVLNHQAGATFTIDGGIFSIEGDTTLDANVTFVNNPTVRLVAGTVNANNMSFTGPGGTLDVDGANLMVAAPGSDIAAGIQFQLLNGEIGGPGTWTVPGDFNWIGGNMAGPGITDVTNGGPLGITSANPKELNAGRILRLSDAAASVESGAPLGVEEGSVIEVPAGQTLTILEGATILADPIRPGGKGRIDNQGTVEVVPGGPRRGGATEIHCGVDNAAPSSFNNSVSDLALFGPGTWQGNFNTNTVNTRLESDTKQLNGATFDGTGSINLVSGQLDLAAGGATVNSGILLDGGVITGSGTMTVSNTGNLGWHSGGFNGTGRLVNNRVGQDLIIGTATGKDLLGGFTLESSGPVAWNDGSINFAGDSVFRILLGAQLNVNGPLATLGSGQVAIDAGANLNVNAAGTAFFDTVFSNLGNANVVTGILSLRGGGSNNGIFDVGSTAELEFQNGNFTHGGNLQGTGTVRVAGTATVTSNGNFSPGGPTFVVGGTLAINGTNAFANLTIDGGDLTGTGAVDVVDLSWNAGNMTGNTTTTVTGTTNISTPNPKALEGGRDLRVANGGSDGQFAINTGSTFEVTAGNTFLLQDGAAINSDGSAGTQFLLNGTLQTGGAGVKIVAADTVHTGTIDPISGPLRFTGSFTQTAGTTNLGTGEIQLGPAPGDGTFDLQGGQLLGPGRVMGDLQNAGNVEPGTGFAVLNVDGNFTQTAAGQSVFQLSEMPIKGKGDTIEFDSIQITGTASFAGDLVVNTQPGLPFQPAQVFPLIQYASQTGTFNFSDIIVDNHRLSLIYQPSVLELKNLGPDNATWTGGGGDNFWNNPANWDVNAVPGPNTNVVIGGTSTLAVQLDSVAYANSVTLGGTSGTQELDLNSLALNLFGSFQIQANGLLRFPGAVADGNMGVAPNRGGPDVLNNGDILVSSGSGLIDVAFTNNNVVLVDANLAAASLGVATGFTNSGDILLTSQSSAQPASLAVVDESIITNQGFIRTTQTPTAAIVGILQNNAGATLDFQTNVVVGPSGGSSASHRGISTISNSGTMVLDGNGQSLFVTQGAVLNGPGALFRAEGTVVIQGTGFSLTNQGTIQILDNDTRLLAINGDFQNVLGAQVDLDLDRNDLPNSSRLSVTGTANLDGTLLIASVNAQNGDLFRVVDYGTRNGTFATIDTSVAPELEFQPDYTTNGLDLSVGTPEIQNPQFFVVSSGANELVAFRASDSTVQSRLPIVGATNQPAANLDGSRLYVPDGFNNVIHIVDTVTNTVVDTITEVFEPVSVFLTPDQRELWVITEPLVGERGLPGLQIVNLGDNSVSTPDFGCGTGPIRVLFDPIEAKAYVVDQSATVCVVDAFTKTLIDSASFDTAVAEAAIGPAGNLFLAVSGNQILKIDTEALTAESLPTNGVPSGLDVFDGNLYVAQNTDDILVMRIVDSSTSTISLGAGANATDLVIVPSEGIGYAIDFGTGLVHPFDPTGEATFETAFRLGDQPTQSPTEIITNDARTLGAALVRLDNAAQTVGEGDGLLQVPVNRTGVEWGIVTVDFDTTNNSATGGLDFDAVSETLIFDSGDETQNVPIAIIDDILVEGPETFNVELSNITGNGLLGLSDGIVAITDNDEDVAEPGVITLDAATYRLSEGDGQLVVNVLRGDDSETTASVRIRTVGASATAGADFQPLDMVLQFEPGQTGAVPIAIDIIDDGVDELTEGFDIVLSDPVGAVLGDFPSATVGITDNDFSTVSWTTAAQQVEEGSGGAVTRVTLQAALGAGAERVLRASYSVGGSATVGTDHNLESGSLIFPAGVRVAEVTVNIAADRIEEPDETIVATLLSGLVELGPIPTHTITILNDDTGDDGDDGGDGGDGTAPETVITSPESGIVVALGSTLSLQASATDPQGDPVTFRWEVCRSSGGCVNLSGPTIQAQFPSAGVYEISCTATDDDGNTDPTPARIRVIVRQAIPPEVEIVAPTEELVDIGVGDTVSFQARIESETPVTSTWFLISNPELGLGDGESFSYTFDEVGLFTVAVTATNDAGARASDFVNVRVSEPGLTPIGVVITEPDSGIRVTAGEAVQFAAEVINPDKRKKDLRFFWRFGNGGTAEGQTASAVFTEPGRYQVVFAARDVEEDILLQDSVVVYVVSNEPPVVDFNFPTDLQIEPFGSAKRASQAGVVFFQSKVVKSNGWRPEELNFFWDFGDGRTSLQDTPGQVIYREEGVFTATLYATTPNGLTSEMATRTITVRQVSDEMFEPNETFGQAPSIGAGNFDDMSLDDESSTDVFKITIDQDGQRLDIKLDMDGRALVQLFDASQNLLRQREIELSGNLQLVGLRAGDYFLCITAIEDEEEAKDGSSKAGLGYGFSVAVLSPGLYFADVRESESFTTELGIVNTTGSSQSLEATGYDAGGNIVKRVAFELEGNGRTHQTVAQMFEDESGEIAWVQVDATGDVVGYTRTDSRDEKESYLITGGTKLSSELFIPHIAERVDQWFTRAAVVNATDSNSSAEVRTASEAAQTVVELNVNQPFGKDAFDFLDRFGGDLPAGKIWAQLNENSASNFLTGSEVFGTIDGSRISAGLELVDTGGSNPNFTFVPNTLYFTHIASDVQQFWTGLALVNVGTTQQGVIITGYGEQGNLVGEFSLTLAPGEKIVDLAENMLAEIGSPANIGWLKVVADSDIVGFELFGTHNQKQLAGLEATTDLRDQICFPYYDASNTSFQGISVVNVNNTAVTLAFTLYNDLGEAIQTAQRTLNANQKTVELFSDLLPASGRDETQLPGWVECRSDLPLAGFQLIIGKNGEQMSALKAQ</sequence>
<dbReference type="SUPFAM" id="SSF141072">
    <property type="entry name" value="CalX-like"/>
    <property type="match status" value="3"/>
</dbReference>
<dbReference type="PANTHER" id="PTHR11878">
    <property type="entry name" value="SODIUM/CALCIUM EXCHANGER"/>
    <property type="match status" value="1"/>
</dbReference>
<dbReference type="KEGG" id="scor:J3U87_09035"/>
<evidence type="ECO:0000256" key="4">
    <source>
        <dbReference type="ARBA" id="ARBA00023065"/>
    </source>
</evidence>
<evidence type="ECO:0000256" key="5">
    <source>
        <dbReference type="SAM" id="MobiDB-lite"/>
    </source>
</evidence>
<dbReference type="SUPFAM" id="SSF49299">
    <property type="entry name" value="PKD domain"/>
    <property type="match status" value="4"/>
</dbReference>
<dbReference type="Gene3D" id="2.60.40.10">
    <property type="entry name" value="Immunoglobulins"/>
    <property type="match status" value="4"/>
</dbReference>
<proteinExistence type="predicted"/>
<dbReference type="PANTHER" id="PTHR11878:SF65">
    <property type="entry name" value="NA_CA-EXCHANGE PROTEIN, ISOFORM G"/>
    <property type="match status" value="1"/>
</dbReference>
<dbReference type="Proteomes" id="UP000663929">
    <property type="component" value="Chromosome"/>
</dbReference>
<dbReference type="InterPro" id="IPR035986">
    <property type="entry name" value="PKD_dom_sf"/>
</dbReference>
<keyword evidence="4" id="KW-0813">Transport</keyword>
<keyword evidence="3" id="KW-0106">Calcium</keyword>
<dbReference type="GO" id="GO:0007154">
    <property type="term" value="P:cell communication"/>
    <property type="evidence" value="ECO:0007669"/>
    <property type="project" value="InterPro"/>
</dbReference>
<dbReference type="InterPro" id="IPR051171">
    <property type="entry name" value="CaCA"/>
</dbReference>
<dbReference type="InterPro" id="IPR003644">
    <property type="entry name" value="Calx_beta"/>
</dbReference>
<dbReference type="GO" id="GO:0030001">
    <property type="term" value="P:metal ion transport"/>
    <property type="evidence" value="ECO:0007669"/>
    <property type="project" value="TreeGrafter"/>
</dbReference>
<dbReference type="Gene3D" id="2.60.40.2030">
    <property type="match status" value="3"/>
</dbReference>
<evidence type="ECO:0000256" key="2">
    <source>
        <dbReference type="ARBA" id="ARBA00022737"/>
    </source>
</evidence>
<keyword evidence="1" id="KW-0732">Signal</keyword>